<gene>
    <name evidence="1" type="ORF">NJ75_04404</name>
</gene>
<accession>A0A0B8Z730</accession>
<sequence>MVILKPGHVRSGIAWSGDHCNSRRQQLPLAVFCANAGDPGSKHRVGVGNSPGKCTLCADPADQGAILQCNDESARTIRISLHEHICLRLAAFDTFLALGGAEKSDRCVPDNSGTV</sequence>
<dbReference type="Proteomes" id="UP000031338">
    <property type="component" value="Unassembled WGS sequence"/>
</dbReference>
<dbReference type="AlphaFoldDB" id="A0A0B8Z730"/>
<dbReference type="EMBL" id="JRVC01000033">
    <property type="protein sequence ID" value="KHS42038.1"/>
    <property type="molecule type" value="Genomic_DNA"/>
</dbReference>
<organism evidence="1 2">
    <name type="scientific">Novosphingobium subterraneum</name>
    <dbReference type="NCBI Taxonomy" id="48936"/>
    <lineage>
        <taxon>Bacteria</taxon>
        <taxon>Pseudomonadati</taxon>
        <taxon>Pseudomonadota</taxon>
        <taxon>Alphaproteobacteria</taxon>
        <taxon>Sphingomonadales</taxon>
        <taxon>Sphingomonadaceae</taxon>
        <taxon>Novosphingobium</taxon>
    </lineage>
</organism>
<comment type="caution">
    <text evidence="1">The sequence shown here is derived from an EMBL/GenBank/DDBJ whole genome shotgun (WGS) entry which is preliminary data.</text>
</comment>
<reference evidence="1 2" key="1">
    <citation type="submission" date="2014-10" db="EMBL/GenBank/DDBJ databases">
        <title>Draft genome sequence of Novosphingobium subterraneum DSM 12447.</title>
        <authorList>
            <person name="Gan H.M."/>
            <person name="Gan H.Y."/>
            <person name="Savka M.A."/>
        </authorList>
    </citation>
    <scope>NUCLEOTIDE SEQUENCE [LARGE SCALE GENOMIC DNA]</scope>
    <source>
        <strain evidence="1 2">DSM 12447</strain>
    </source>
</reference>
<protein>
    <submittedName>
        <fullName evidence="1">Uncharacterized protein</fullName>
    </submittedName>
</protein>
<evidence type="ECO:0000313" key="2">
    <source>
        <dbReference type="Proteomes" id="UP000031338"/>
    </source>
</evidence>
<keyword evidence="2" id="KW-1185">Reference proteome</keyword>
<evidence type="ECO:0000313" key="1">
    <source>
        <dbReference type="EMBL" id="KHS42038.1"/>
    </source>
</evidence>
<name>A0A0B8Z730_9SPHN</name>
<proteinExistence type="predicted"/>